<proteinExistence type="predicted"/>
<protein>
    <submittedName>
        <fullName evidence="3">Cell division protein FtsQ</fullName>
    </submittedName>
</protein>
<accession>A0A3R9QH83</accession>
<dbReference type="GO" id="GO:0051301">
    <property type="term" value="P:cell division"/>
    <property type="evidence" value="ECO:0007669"/>
    <property type="project" value="UniProtKB-KW"/>
</dbReference>
<dbReference type="AlphaFoldDB" id="A0A3R9QH83"/>
<evidence type="ECO:0000313" key="3">
    <source>
        <dbReference type="EMBL" id="RSL30488.1"/>
    </source>
</evidence>
<evidence type="ECO:0000313" key="4">
    <source>
        <dbReference type="Proteomes" id="UP000275076"/>
    </source>
</evidence>
<dbReference type="RefSeq" id="WP_125560467.1">
    <property type="nucleotide sequence ID" value="NZ_RBVX01000036.1"/>
</dbReference>
<gene>
    <name evidence="3" type="ORF">D7Z54_25630</name>
</gene>
<feature type="domain" description="DUF8171" evidence="2">
    <location>
        <begin position="19"/>
        <end position="283"/>
    </location>
</feature>
<dbReference type="InterPro" id="IPR058484">
    <property type="entry name" value="DUF8171"/>
</dbReference>
<keyword evidence="3" id="KW-0132">Cell division</keyword>
<dbReference type="Proteomes" id="UP000275076">
    <property type="component" value="Unassembled WGS sequence"/>
</dbReference>
<feature type="transmembrane region" description="Helical" evidence="1">
    <location>
        <begin position="258"/>
        <end position="281"/>
    </location>
</feature>
<keyword evidence="1" id="KW-0812">Transmembrane</keyword>
<keyword evidence="1" id="KW-0472">Membrane</keyword>
<keyword evidence="1" id="KW-1133">Transmembrane helix</keyword>
<feature type="transmembrane region" description="Helical" evidence="1">
    <location>
        <begin position="20"/>
        <end position="38"/>
    </location>
</feature>
<feature type="transmembrane region" description="Helical" evidence="1">
    <location>
        <begin position="91"/>
        <end position="111"/>
    </location>
</feature>
<organism evidence="3 4">
    <name type="scientific">Salibacterium salarium</name>
    <dbReference type="NCBI Taxonomy" id="284579"/>
    <lineage>
        <taxon>Bacteria</taxon>
        <taxon>Bacillati</taxon>
        <taxon>Bacillota</taxon>
        <taxon>Bacilli</taxon>
        <taxon>Bacillales</taxon>
        <taxon>Bacillaceae</taxon>
    </lineage>
</organism>
<name>A0A3R9QH83_9BACI</name>
<evidence type="ECO:0000256" key="1">
    <source>
        <dbReference type="SAM" id="Phobius"/>
    </source>
</evidence>
<dbReference type="EMBL" id="RBVX01000036">
    <property type="protein sequence ID" value="RSL30488.1"/>
    <property type="molecule type" value="Genomic_DNA"/>
</dbReference>
<dbReference type="OrthoDB" id="512563at2"/>
<evidence type="ECO:0000259" key="2">
    <source>
        <dbReference type="Pfam" id="PF26509"/>
    </source>
</evidence>
<reference evidence="3 4" key="1">
    <citation type="submission" date="2018-10" db="EMBL/GenBank/DDBJ databases">
        <title>Draft genome sequence of Bacillus salarius IM0101, isolated from a hypersaline soil in Inner Mongolia, China.</title>
        <authorList>
            <person name="Yamprayoonswat W."/>
            <person name="Boonvisut S."/>
            <person name="Jumpathong W."/>
            <person name="Sittihan S."/>
            <person name="Ruangsuj P."/>
            <person name="Wanthongcharoen S."/>
            <person name="Thongpramul N."/>
            <person name="Pimmason S."/>
            <person name="Yu B."/>
            <person name="Yasawong M."/>
        </authorList>
    </citation>
    <scope>NUCLEOTIDE SEQUENCE [LARGE SCALE GENOMIC DNA]</scope>
    <source>
        <strain evidence="3 4">IM0101</strain>
    </source>
</reference>
<sequence>MNQNSLHQKKELNQSQQLMIFVLSMSLFGLANIITEIVPEFTFGPVELSVSYFAFIPLTMVFLFSPLPAALGAPLGEIIFADLLMGDFGGIGELEGFIEFGLAMYIAGLLVSDPMNKKQISIAVLVGVGIDQMLSTIVDIGKVWIGIEELEAVPGVPESILLLEGISFVNEMLISGVLFGLIPALWLVPKLYGKIEPLMGFEPRGDRSFRSATEVVSARFLILAVFFCFVAMIAEFMAEMDVNFAVWEPEFIEQFGQRFLWIGVSAAVIVLILAIMGISYLKKSSTPDTKSSRKAQ</sequence>
<feature type="transmembrane region" description="Helical" evidence="1">
    <location>
        <begin position="165"/>
        <end position="188"/>
    </location>
</feature>
<dbReference type="Pfam" id="PF26509">
    <property type="entry name" value="DUF8171"/>
    <property type="match status" value="1"/>
</dbReference>
<feature type="transmembrane region" description="Helical" evidence="1">
    <location>
        <begin position="220"/>
        <end position="238"/>
    </location>
</feature>
<keyword evidence="3" id="KW-0131">Cell cycle</keyword>
<comment type="caution">
    <text evidence="3">The sequence shown here is derived from an EMBL/GenBank/DDBJ whole genome shotgun (WGS) entry which is preliminary data.</text>
</comment>
<keyword evidence="4" id="KW-1185">Reference proteome</keyword>
<feature type="transmembrane region" description="Helical" evidence="1">
    <location>
        <begin position="50"/>
        <end position="71"/>
    </location>
</feature>